<name>A0ABR1JEF7_9AGAR</name>
<dbReference type="InterPro" id="IPR027417">
    <property type="entry name" value="P-loop_NTPase"/>
</dbReference>
<feature type="compositionally biased region" description="Basic and acidic residues" evidence="7">
    <location>
        <begin position="129"/>
        <end position="144"/>
    </location>
</feature>
<comment type="catalytic activity">
    <reaction evidence="6">
        <text>ATP + H2O = ADP + phosphate + H(+)</text>
        <dbReference type="Rhea" id="RHEA:13065"/>
        <dbReference type="ChEBI" id="CHEBI:15377"/>
        <dbReference type="ChEBI" id="CHEBI:15378"/>
        <dbReference type="ChEBI" id="CHEBI:30616"/>
        <dbReference type="ChEBI" id="CHEBI:43474"/>
        <dbReference type="ChEBI" id="CHEBI:456216"/>
        <dbReference type="EC" id="3.6.4.13"/>
    </reaction>
</comment>
<evidence type="ECO:0000256" key="3">
    <source>
        <dbReference type="ARBA" id="ARBA00022801"/>
    </source>
</evidence>
<sequence>MAGLLRSSCQPCQRDTFSKLFHTSIPTLKQRKLKSAIELQITRESQGPRTSRQPKPSSQKPKASFGLRSAPPKKQSFSREEPPHPGAVPPDEPPASISFRRKTEQDNELDWRRRRSIWGREIQTTLGELEQKRHGRIWEPERTPRSPRPNKKYPQSSSAGNALADQARSTARIADSFEESTKKSSSFGFTSPPLIPGLLRCLRDVVGPNAKPTAIQSLSIQHILSPDSTTDSQPRWKQFLLAAETGSGKSIAYLLPVLQSLKQTEKSSSVSSPQSTRKENPRALILAPTHELSRQLSGFAKDLLHEAKLKVVCASRANLPTRSTEASKRGTSREMKMAFDDESGATEMDVKPAAPTTRQADIFVGTPTKILEMVKGRGWDRTEDDIEDQDLSLEEKERRRWKLGLGRWKAEPEMGLANVEWVVVDEADVLFDPDFQETTRLLLSEISAARGQTIALTPEPSLWSFDSSETEPSDKTVEVINYPFNFILTSATIPNSLSNYLERHHPSMQRLVSPKIHRLPTTLQTEYVDWSGGNKLADIEKRIRQVWAEDSVSPGAAGGVPKLSKVLIFCNKGKKVEALSEYLEEKGIKTVWLTGSGSNRLKGSNRHLEGFLKERPGRSDVEEDEDENVEAESDGAPTDPNDPKTTPHVMITTSLLSRGLDFSPDLKNVFIVDEPRNLIDFLHRAGRSARAGQRGRVVVFGKYEGRGSERARTIRRRVAELGK</sequence>
<proteinExistence type="predicted"/>
<feature type="compositionally biased region" description="Acidic residues" evidence="7">
    <location>
        <begin position="621"/>
        <end position="633"/>
    </location>
</feature>
<dbReference type="InterPro" id="IPR001650">
    <property type="entry name" value="Helicase_C-like"/>
</dbReference>
<dbReference type="EMBL" id="JBANRG010000020">
    <property type="protein sequence ID" value="KAK7457168.1"/>
    <property type="molecule type" value="Genomic_DNA"/>
</dbReference>
<comment type="caution">
    <text evidence="10">The sequence shown here is derived from an EMBL/GenBank/DDBJ whole genome shotgun (WGS) entry which is preliminary data.</text>
</comment>
<evidence type="ECO:0000313" key="10">
    <source>
        <dbReference type="EMBL" id="KAK7457168.1"/>
    </source>
</evidence>
<evidence type="ECO:0000256" key="6">
    <source>
        <dbReference type="ARBA" id="ARBA00047984"/>
    </source>
</evidence>
<evidence type="ECO:0000256" key="2">
    <source>
        <dbReference type="ARBA" id="ARBA00022741"/>
    </source>
</evidence>
<evidence type="ECO:0000313" key="11">
    <source>
        <dbReference type="Proteomes" id="UP001498398"/>
    </source>
</evidence>
<dbReference type="PANTHER" id="PTHR47960">
    <property type="entry name" value="DEAD-BOX ATP-DEPENDENT RNA HELICASE 50"/>
    <property type="match status" value="1"/>
</dbReference>
<feature type="compositionally biased region" description="Pro residues" evidence="7">
    <location>
        <begin position="84"/>
        <end position="93"/>
    </location>
</feature>
<keyword evidence="2" id="KW-0547">Nucleotide-binding</keyword>
<feature type="domain" description="Helicase C-terminal" evidence="9">
    <location>
        <begin position="538"/>
        <end position="723"/>
    </location>
</feature>
<dbReference type="PROSITE" id="PS51194">
    <property type="entry name" value="HELICASE_CTER"/>
    <property type="match status" value="1"/>
</dbReference>
<evidence type="ECO:0000259" key="8">
    <source>
        <dbReference type="PROSITE" id="PS51192"/>
    </source>
</evidence>
<evidence type="ECO:0000256" key="7">
    <source>
        <dbReference type="SAM" id="MobiDB-lite"/>
    </source>
</evidence>
<evidence type="ECO:0000256" key="4">
    <source>
        <dbReference type="ARBA" id="ARBA00022806"/>
    </source>
</evidence>
<evidence type="ECO:0000259" key="9">
    <source>
        <dbReference type="PROSITE" id="PS51194"/>
    </source>
</evidence>
<keyword evidence="3 10" id="KW-0378">Hydrolase</keyword>
<dbReference type="Proteomes" id="UP001498398">
    <property type="component" value="Unassembled WGS sequence"/>
</dbReference>
<dbReference type="GO" id="GO:0016787">
    <property type="term" value="F:hydrolase activity"/>
    <property type="evidence" value="ECO:0007669"/>
    <property type="project" value="UniProtKB-KW"/>
</dbReference>
<protein>
    <recommendedName>
        <fullName evidence="1">RNA helicase</fullName>
        <ecNumber evidence="1">3.6.4.13</ecNumber>
    </recommendedName>
</protein>
<dbReference type="PROSITE" id="PS51192">
    <property type="entry name" value="HELICASE_ATP_BIND_1"/>
    <property type="match status" value="1"/>
</dbReference>
<dbReference type="SMART" id="SM00487">
    <property type="entry name" value="DEXDc"/>
    <property type="match status" value="1"/>
</dbReference>
<feature type="domain" description="Helicase ATP-binding" evidence="8">
    <location>
        <begin position="230"/>
        <end position="511"/>
    </location>
</feature>
<dbReference type="Pfam" id="PF00270">
    <property type="entry name" value="DEAD"/>
    <property type="match status" value="1"/>
</dbReference>
<evidence type="ECO:0000256" key="1">
    <source>
        <dbReference type="ARBA" id="ARBA00012552"/>
    </source>
</evidence>
<feature type="region of interest" description="Disordered" evidence="7">
    <location>
        <begin position="37"/>
        <end position="108"/>
    </location>
</feature>
<evidence type="ECO:0000256" key="5">
    <source>
        <dbReference type="ARBA" id="ARBA00022840"/>
    </source>
</evidence>
<feature type="region of interest" description="Disordered" evidence="7">
    <location>
        <begin position="603"/>
        <end position="647"/>
    </location>
</feature>
<feature type="compositionally biased region" description="Polar residues" evidence="7">
    <location>
        <begin position="42"/>
        <end position="61"/>
    </location>
</feature>
<dbReference type="SUPFAM" id="SSF52540">
    <property type="entry name" value="P-loop containing nucleoside triphosphate hydrolases"/>
    <property type="match status" value="1"/>
</dbReference>
<feature type="compositionally biased region" description="Basic and acidic residues" evidence="7">
    <location>
        <begin position="606"/>
        <end position="620"/>
    </location>
</feature>
<feature type="region of interest" description="Disordered" evidence="7">
    <location>
        <begin position="129"/>
        <end position="189"/>
    </location>
</feature>
<gene>
    <name evidence="10" type="primary">MRH4_1</name>
    <name evidence="10" type="ORF">VKT23_010468</name>
</gene>
<dbReference type="Gene3D" id="3.40.50.300">
    <property type="entry name" value="P-loop containing nucleotide triphosphate hydrolases"/>
    <property type="match status" value="2"/>
</dbReference>
<dbReference type="Pfam" id="PF00271">
    <property type="entry name" value="Helicase_C"/>
    <property type="match status" value="1"/>
</dbReference>
<reference evidence="10 11" key="1">
    <citation type="submission" date="2024-01" db="EMBL/GenBank/DDBJ databases">
        <title>A draft genome for the cacao thread blight pathogen Marasmiellus scandens.</title>
        <authorList>
            <person name="Baruah I.K."/>
            <person name="Leung J."/>
            <person name="Bukari Y."/>
            <person name="Amoako-Attah I."/>
            <person name="Meinhardt L.W."/>
            <person name="Bailey B.A."/>
            <person name="Cohen S.P."/>
        </authorList>
    </citation>
    <scope>NUCLEOTIDE SEQUENCE [LARGE SCALE GENOMIC DNA]</scope>
    <source>
        <strain evidence="10 11">GH-19</strain>
    </source>
</reference>
<dbReference type="InterPro" id="IPR014001">
    <property type="entry name" value="Helicase_ATP-bd"/>
</dbReference>
<dbReference type="GO" id="GO:0003724">
    <property type="term" value="F:RNA helicase activity"/>
    <property type="evidence" value="ECO:0007669"/>
    <property type="project" value="UniProtKB-EC"/>
</dbReference>
<keyword evidence="4 10" id="KW-0347">Helicase</keyword>
<dbReference type="EC" id="3.6.4.13" evidence="1"/>
<organism evidence="10 11">
    <name type="scientific">Marasmiellus scandens</name>
    <dbReference type="NCBI Taxonomy" id="2682957"/>
    <lineage>
        <taxon>Eukaryota</taxon>
        <taxon>Fungi</taxon>
        <taxon>Dikarya</taxon>
        <taxon>Basidiomycota</taxon>
        <taxon>Agaricomycotina</taxon>
        <taxon>Agaricomycetes</taxon>
        <taxon>Agaricomycetidae</taxon>
        <taxon>Agaricales</taxon>
        <taxon>Marasmiineae</taxon>
        <taxon>Omphalotaceae</taxon>
        <taxon>Marasmiellus</taxon>
    </lineage>
</organism>
<keyword evidence="11" id="KW-1185">Reference proteome</keyword>
<dbReference type="SMART" id="SM00490">
    <property type="entry name" value="HELICc"/>
    <property type="match status" value="1"/>
</dbReference>
<keyword evidence="5" id="KW-0067">ATP-binding</keyword>
<dbReference type="InterPro" id="IPR011545">
    <property type="entry name" value="DEAD/DEAH_box_helicase_dom"/>
</dbReference>
<accession>A0ABR1JEF7</accession>